<dbReference type="OrthoDB" id="281889at2"/>
<comment type="caution">
    <text evidence="1">The sequence shown here is derived from an EMBL/GenBank/DDBJ whole genome shotgun (WGS) entry which is preliminary data.</text>
</comment>
<name>A3ZS96_9BACT</name>
<gene>
    <name evidence="1" type="ORF">DSM3645_14450</name>
</gene>
<reference evidence="1 2" key="1">
    <citation type="submission" date="2006-02" db="EMBL/GenBank/DDBJ databases">
        <authorList>
            <person name="Amann R."/>
            <person name="Ferriera S."/>
            <person name="Johnson J."/>
            <person name="Kravitz S."/>
            <person name="Halpern A."/>
            <person name="Remington K."/>
            <person name="Beeson K."/>
            <person name="Tran B."/>
            <person name="Rogers Y.-H."/>
            <person name="Friedman R."/>
            <person name="Venter J.C."/>
        </authorList>
    </citation>
    <scope>NUCLEOTIDE SEQUENCE [LARGE SCALE GENOMIC DNA]</scope>
    <source>
        <strain evidence="1 2">DSM 3645</strain>
    </source>
</reference>
<sequence>MTQTEIARAVSSATGEDLAEIRRRGFSLADPFEVNFDPEPDDVATQIIDWDDAELGQPFPVAVSLADLFAYEAD</sequence>
<dbReference type="RefSeq" id="WP_002650788.1">
    <property type="nucleotide sequence ID" value="NZ_CH672376.1"/>
</dbReference>
<organism evidence="1 2">
    <name type="scientific">Blastopirellula marina DSM 3645</name>
    <dbReference type="NCBI Taxonomy" id="314230"/>
    <lineage>
        <taxon>Bacteria</taxon>
        <taxon>Pseudomonadati</taxon>
        <taxon>Planctomycetota</taxon>
        <taxon>Planctomycetia</taxon>
        <taxon>Pirellulales</taxon>
        <taxon>Pirellulaceae</taxon>
        <taxon>Blastopirellula</taxon>
    </lineage>
</organism>
<dbReference type="HOGENOM" id="CLU_199552_0_0_0"/>
<evidence type="ECO:0000313" key="1">
    <source>
        <dbReference type="EMBL" id="EAQ80554.1"/>
    </source>
</evidence>
<protein>
    <submittedName>
        <fullName evidence="1">Uncharacterized protein</fullName>
    </submittedName>
</protein>
<dbReference type="Proteomes" id="UP000004358">
    <property type="component" value="Unassembled WGS sequence"/>
</dbReference>
<dbReference type="EMBL" id="AANZ01000008">
    <property type="protein sequence ID" value="EAQ80554.1"/>
    <property type="molecule type" value="Genomic_DNA"/>
</dbReference>
<proteinExistence type="predicted"/>
<dbReference type="eggNOG" id="ENOG502ZGN4">
    <property type="taxonomic scope" value="Bacteria"/>
</dbReference>
<evidence type="ECO:0000313" key="2">
    <source>
        <dbReference type="Proteomes" id="UP000004358"/>
    </source>
</evidence>
<accession>A3ZS96</accession>
<dbReference type="AlphaFoldDB" id="A3ZS96"/>
<dbReference type="STRING" id="314230.DSM3645_14450"/>